<organism evidence="1">
    <name type="scientific">Candidatus Kentrum sp. TUN</name>
    <dbReference type="NCBI Taxonomy" id="2126343"/>
    <lineage>
        <taxon>Bacteria</taxon>
        <taxon>Pseudomonadati</taxon>
        <taxon>Pseudomonadota</taxon>
        <taxon>Gammaproteobacteria</taxon>
        <taxon>Candidatus Kentrum</taxon>
    </lineage>
</organism>
<sequence>MLKKDVSFRAQREIFHYPGSNETLHMTIRVLVFTNVHKRKGCLFPLNLFDR</sequence>
<reference evidence="1" key="1">
    <citation type="submission" date="2019-02" db="EMBL/GenBank/DDBJ databases">
        <authorList>
            <person name="Gruber-Vodicka R. H."/>
            <person name="Seah K. B. B."/>
        </authorList>
    </citation>
    <scope>NUCLEOTIDE SEQUENCE</scope>
    <source>
        <strain evidence="1">BECK_BY1</strain>
    </source>
</reference>
<protein>
    <submittedName>
        <fullName evidence="1">Uncharacterized protein</fullName>
    </submittedName>
</protein>
<proteinExistence type="predicted"/>
<gene>
    <name evidence="1" type="ORF">BECKTUN1418D_GA0071000_10665</name>
</gene>
<evidence type="ECO:0000313" key="1">
    <source>
        <dbReference type="EMBL" id="VFK57600.1"/>
    </source>
</evidence>
<dbReference type="AlphaFoldDB" id="A0A450ZUY4"/>
<accession>A0A450ZUY4</accession>
<dbReference type="EMBL" id="CAADFX010000066">
    <property type="protein sequence ID" value="VFK57600.1"/>
    <property type="molecule type" value="Genomic_DNA"/>
</dbReference>
<name>A0A450ZUY4_9GAMM</name>